<dbReference type="Gene3D" id="1.10.630.10">
    <property type="entry name" value="Cytochrome P450"/>
    <property type="match status" value="1"/>
</dbReference>
<dbReference type="InterPro" id="IPR002401">
    <property type="entry name" value="Cyt_P450_E_grp-I"/>
</dbReference>
<keyword evidence="3 11" id="KW-0349">Heme</keyword>
<dbReference type="GO" id="GO:0005506">
    <property type="term" value="F:iron ion binding"/>
    <property type="evidence" value="ECO:0007669"/>
    <property type="project" value="InterPro"/>
</dbReference>
<comment type="cofactor">
    <cofactor evidence="1 11">
        <name>heme</name>
        <dbReference type="ChEBI" id="CHEBI:30413"/>
    </cofactor>
</comment>
<evidence type="ECO:0000256" key="3">
    <source>
        <dbReference type="ARBA" id="ARBA00022617"/>
    </source>
</evidence>
<dbReference type="Pfam" id="PF00067">
    <property type="entry name" value="p450"/>
    <property type="match status" value="1"/>
</dbReference>
<protein>
    <submittedName>
        <fullName evidence="14">Oxygenase</fullName>
    </submittedName>
</protein>
<keyword evidence="4 13" id="KW-0812">Transmembrane</keyword>
<keyword evidence="7 12" id="KW-0560">Oxidoreductase</keyword>
<evidence type="ECO:0000256" key="8">
    <source>
        <dbReference type="ARBA" id="ARBA00023004"/>
    </source>
</evidence>
<accession>A0AAV3RAL2</accession>
<keyword evidence="9 12" id="KW-0503">Monooxygenase</keyword>
<comment type="similarity">
    <text evidence="12">Belongs to the cytochrome P450 family.</text>
</comment>
<name>A0AAV3RAL2_LITER</name>
<dbReference type="SUPFAM" id="SSF48264">
    <property type="entry name" value="Cytochrome P450"/>
    <property type="match status" value="1"/>
</dbReference>
<evidence type="ECO:0000256" key="9">
    <source>
        <dbReference type="ARBA" id="ARBA00023033"/>
    </source>
</evidence>
<dbReference type="PRINTS" id="PR00463">
    <property type="entry name" value="EP450I"/>
</dbReference>
<keyword evidence="6 13" id="KW-1133">Transmembrane helix</keyword>
<evidence type="ECO:0000256" key="1">
    <source>
        <dbReference type="ARBA" id="ARBA00001971"/>
    </source>
</evidence>
<dbReference type="InterPro" id="IPR017972">
    <property type="entry name" value="Cyt_P450_CS"/>
</dbReference>
<dbReference type="Proteomes" id="UP001454036">
    <property type="component" value="Unassembled WGS sequence"/>
</dbReference>
<dbReference type="GO" id="GO:0016705">
    <property type="term" value="F:oxidoreductase activity, acting on paired donors, with incorporation or reduction of molecular oxygen"/>
    <property type="evidence" value="ECO:0007669"/>
    <property type="project" value="InterPro"/>
</dbReference>
<dbReference type="PANTHER" id="PTHR47947">
    <property type="entry name" value="CYTOCHROME P450 82C3-RELATED"/>
    <property type="match status" value="1"/>
</dbReference>
<sequence length="555" mass="63295">MDVVIALSNQLFLSLFLPLLLLGTIFLYTLHKSQHYNNHNSKDAAPRVSKPWPIIGHLHLLTRQEPLARTLGSLADKYGPIFTFKLGMDRALVVSNADALRECFTINDKNFATRPPTSASKYLGYNFAAFTFSPYGPYWREMRKMVQLQVLSSKRIEALMNVRISELNSSIQELYSYIKKTNKQGHVGSNDREALGHGDIFPVKVDVSQWIEQLTLNAIVKTISGKRNVNLLDESDVEEDETSKNFRRVIREFMYVSGQFVVSDNIRLPLLSWLDIGGHVKSMKRIASELDVIIQSWIDEHIETRRQLGRENDHDGQDFIDVLLSQIDDKISFGHPRDTIIKGTIMSIIIAGADTTSILLTWIMSLLINNPHVMKQLQEEIHTKIGTDRWVEESDINNLPYLQSIFKETLRLYPPAPLSVPHEAMEDCIVGGYKIEKGTRLFVNLWKLHRDPRVWSDPDQFKPERFLEKHAEVDVFGHQFEYTPFGAGRRSCPGTAFAIKVANLTIARLVQGFEFSTMLDLPVDMDEGLGITLPRKNSLQLLMKPLLNNSIYTSL</sequence>
<dbReference type="FunFam" id="1.10.630.10:FF:000026">
    <property type="entry name" value="Cytochrome P450 82C4"/>
    <property type="match status" value="1"/>
</dbReference>
<dbReference type="EMBL" id="BAABME010008067">
    <property type="protein sequence ID" value="GAA0172318.1"/>
    <property type="molecule type" value="Genomic_DNA"/>
</dbReference>
<feature type="binding site" description="axial binding residue" evidence="11">
    <location>
        <position position="492"/>
    </location>
    <ligand>
        <name>heme</name>
        <dbReference type="ChEBI" id="CHEBI:30413"/>
    </ligand>
    <ligandPart>
        <name>Fe</name>
        <dbReference type="ChEBI" id="CHEBI:18248"/>
    </ligandPart>
</feature>
<evidence type="ECO:0000256" key="10">
    <source>
        <dbReference type="ARBA" id="ARBA00023136"/>
    </source>
</evidence>
<reference evidence="14 15" key="1">
    <citation type="submission" date="2024-01" db="EMBL/GenBank/DDBJ databases">
        <title>The complete chloroplast genome sequence of Lithospermum erythrorhizon: insights into the phylogenetic relationship among Boraginaceae species and the maternal lineages of purple gromwells.</title>
        <authorList>
            <person name="Okada T."/>
            <person name="Watanabe K."/>
        </authorList>
    </citation>
    <scope>NUCLEOTIDE SEQUENCE [LARGE SCALE GENOMIC DNA]</scope>
</reference>
<evidence type="ECO:0000313" key="15">
    <source>
        <dbReference type="Proteomes" id="UP001454036"/>
    </source>
</evidence>
<dbReference type="GO" id="GO:0020037">
    <property type="term" value="F:heme binding"/>
    <property type="evidence" value="ECO:0007669"/>
    <property type="project" value="InterPro"/>
</dbReference>
<keyword evidence="15" id="KW-1185">Reference proteome</keyword>
<evidence type="ECO:0000256" key="2">
    <source>
        <dbReference type="ARBA" id="ARBA00004167"/>
    </source>
</evidence>
<dbReference type="PROSITE" id="PS00086">
    <property type="entry name" value="CYTOCHROME_P450"/>
    <property type="match status" value="1"/>
</dbReference>
<dbReference type="InterPro" id="IPR050651">
    <property type="entry name" value="Plant_Cytochrome_P450_Monoox"/>
</dbReference>
<keyword evidence="8 11" id="KW-0408">Iron</keyword>
<dbReference type="GO" id="GO:0016020">
    <property type="term" value="C:membrane"/>
    <property type="evidence" value="ECO:0007669"/>
    <property type="project" value="UniProtKB-SubCell"/>
</dbReference>
<keyword evidence="10 13" id="KW-0472">Membrane</keyword>
<gene>
    <name evidence="14" type="ORF">LIER_26166</name>
</gene>
<evidence type="ECO:0000256" key="7">
    <source>
        <dbReference type="ARBA" id="ARBA00023002"/>
    </source>
</evidence>
<evidence type="ECO:0000256" key="4">
    <source>
        <dbReference type="ARBA" id="ARBA00022692"/>
    </source>
</evidence>
<feature type="transmembrane region" description="Helical" evidence="13">
    <location>
        <begin position="12"/>
        <end position="30"/>
    </location>
</feature>
<comment type="caution">
    <text evidence="14">The sequence shown here is derived from an EMBL/GenBank/DDBJ whole genome shotgun (WGS) entry which is preliminary data.</text>
</comment>
<evidence type="ECO:0000256" key="12">
    <source>
        <dbReference type="RuleBase" id="RU000461"/>
    </source>
</evidence>
<evidence type="ECO:0000256" key="5">
    <source>
        <dbReference type="ARBA" id="ARBA00022723"/>
    </source>
</evidence>
<dbReference type="InterPro" id="IPR036396">
    <property type="entry name" value="Cyt_P450_sf"/>
</dbReference>
<organism evidence="14 15">
    <name type="scientific">Lithospermum erythrorhizon</name>
    <name type="common">Purple gromwell</name>
    <name type="synonym">Lithospermum officinale var. erythrorhizon</name>
    <dbReference type="NCBI Taxonomy" id="34254"/>
    <lineage>
        <taxon>Eukaryota</taxon>
        <taxon>Viridiplantae</taxon>
        <taxon>Streptophyta</taxon>
        <taxon>Embryophyta</taxon>
        <taxon>Tracheophyta</taxon>
        <taxon>Spermatophyta</taxon>
        <taxon>Magnoliopsida</taxon>
        <taxon>eudicotyledons</taxon>
        <taxon>Gunneridae</taxon>
        <taxon>Pentapetalae</taxon>
        <taxon>asterids</taxon>
        <taxon>lamiids</taxon>
        <taxon>Boraginales</taxon>
        <taxon>Boraginaceae</taxon>
        <taxon>Boraginoideae</taxon>
        <taxon>Lithospermeae</taxon>
        <taxon>Lithospermum</taxon>
    </lineage>
</organism>
<dbReference type="PRINTS" id="PR00385">
    <property type="entry name" value="P450"/>
</dbReference>
<comment type="subcellular location">
    <subcellularLocation>
        <location evidence="2">Membrane</location>
        <topology evidence="2">Single-pass membrane protein</topology>
    </subcellularLocation>
</comment>
<evidence type="ECO:0000256" key="11">
    <source>
        <dbReference type="PIRSR" id="PIRSR602401-1"/>
    </source>
</evidence>
<dbReference type="AlphaFoldDB" id="A0AAV3RAL2"/>
<dbReference type="GO" id="GO:0004497">
    <property type="term" value="F:monooxygenase activity"/>
    <property type="evidence" value="ECO:0007669"/>
    <property type="project" value="UniProtKB-KW"/>
</dbReference>
<evidence type="ECO:0000313" key="14">
    <source>
        <dbReference type="EMBL" id="GAA0172318.1"/>
    </source>
</evidence>
<evidence type="ECO:0000256" key="6">
    <source>
        <dbReference type="ARBA" id="ARBA00022989"/>
    </source>
</evidence>
<evidence type="ECO:0000256" key="13">
    <source>
        <dbReference type="SAM" id="Phobius"/>
    </source>
</evidence>
<dbReference type="PANTHER" id="PTHR47947:SF1">
    <property type="entry name" value="CYTOCHROME P450 82E3"/>
    <property type="match status" value="1"/>
</dbReference>
<keyword evidence="5 11" id="KW-0479">Metal-binding</keyword>
<dbReference type="InterPro" id="IPR001128">
    <property type="entry name" value="Cyt_P450"/>
</dbReference>
<proteinExistence type="inferred from homology"/>